<reference evidence="2 3" key="1">
    <citation type="submission" date="2023-09" db="EMBL/GenBank/DDBJ databases">
        <authorList>
            <person name="Wang M."/>
        </authorList>
    </citation>
    <scope>NUCLEOTIDE SEQUENCE [LARGE SCALE GENOMIC DNA]</scope>
    <source>
        <strain evidence="2">GT-2023</strain>
        <tissue evidence="2">Liver</tissue>
    </source>
</reference>
<dbReference type="EMBL" id="JAYMGO010000011">
    <property type="protein sequence ID" value="KAL1264974.1"/>
    <property type="molecule type" value="Genomic_DNA"/>
</dbReference>
<protein>
    <submittedName>
        <fullName evidence="2">Uncharacterized protein</fullName>
    </submittedName>
</protein>
<comment type="caution">
    <text evidence="2">The sequence shown here is derived from an EMBL/GenBank/DDBJ whole genome shotgun (WGS) entry which is preliminary data.</text>
</comment>
<organism evidence="2 3">
    <name type="scientific">Cirrhinus molitorella</name>
    <name type="common">mud carp</name>
    <dbReference type="NCBI Taxonomy" id="172907"/>
    <lineage>
        <taxon>Eukaryota</taxon>
        <taxon>Metazoa</taxon>
        <taxon>Chordata</taxon>
        <taxon>Craniata</taxon>
        <taxon>Vertebrata</taxon>
        <taxon>Euteleostomi</taxon>
        <taxon>Actinopterygii</taxon>
        <taxon>Neopterygii</taxon>
        <taxon>Teleostei</taxon>
        <taxon>Ostariophysi</taxon>
        <taxon>Cypriniformes</taxon>
        <taxon>Cyprinidae</taxon>
        <taxon>Labeoninae</taxon>
        <taxon>Labeonini</taxon>
        <taxon>Cirrhinus</taxon>
    </lineage>
</organism>
<sequence>MWLSKCVSIRPPQLITSVSTDCQRKSNYAPIRHVRQGPSDAAADPLRERAADARGSLALSLPNRVFGGESENQNGFSAPSVQFGRGGLKGLRRRRGGSPRSISQRRGGIIEIHLIIGPSLSLNENCLPGSSVLIYAGLILSGPRK</sequence>
<evidence type="ECO:0000313" key="3">
    <source>
        <dbReference type="Proteomes" id="UP001558613"/>
    </source>
</evidence>
<name>A0ABR3MKN2_9TELE</name>
<feature type="region of interest" description="Disordered" evidence="1">
    <location>
        <begin position="70"/>
        <end position="103"/>
    </location>
</feature>
<proteinExistence type="predicted"/>
<gene>
    <name evidence="2" type="ORF">QQF64_003001</name>
</gene>
<evidence type="ECO:0000313" key="2">
    <source>
        <dbReference type="EMBL" id="KAL1264974.1"/>
    </source>
</evidence>
<keyword evidence="3" id="KW-1185">Reference proteome</keyword>
<feature type="compositionally biased region" description="Polar residues" evidence="1">
    <location>
        <begin position="70"/>
        <end position="80"/>
    </location>
</feature>
<accession>A0ABR3MKN2</accession>
<dbReference type="Proteomes" id="UP001558613">
    <property type="component" value="Unassembled WGS sequence"/>
</dbReference>
<evidence type="ECO:0000256" key="1">
    <source>
        <dbReference type="SAM" id="MobiDB-lite"/>
    </source>
</evidence>